<sequence length="42" mass="4631">MPLLRKSMRRPQTHERYSAVAAQSLGWVLHSTGRSAGHGAKT</sequence>
<gene>
    <name evidence="1" type="ORF">CARN2_0516</name>
</gene>
<proteinExistence type="predicted"/>
<reference evidence="1" key="1">
    <citation type="submission" date="2009-10" db="EMBL/GenBank/DDBJ databases">
        <title>Diversity of trophic interactions inside an arsenic-rich microbial ecosystem.</title>
        <authorList>
            <person name="Bertin P.N."/>
            <person name="Heinrich-Salmeron A."/>
            <person name="Pelletier E."/>
            <person name="Goulhen-Chollet F."/>
            <person name="Arsene-Ploetze F."/>
            <person name="Gallien S."/>
            <person name="Calteau A."/>
            <person name="Vallenet D."/>
            <person name="Casiot C."/>
            <person name="Chane-Woon-Ming B."/>
            <person name="Giloteaux L."/>
            <person name="Barakat M."/>
            <person name="Bonnefoy V."/>
            <person name="Bruneel O."/>
            <person name="Chandler M."/>
            <person name="Cleiss J."/>
            <person name="Duran R."/>
            <person name="Elbaz-Poulichet F."/>
            <person name="Fonknechten N."/>
            <person name="Lauga B."/>
            <person name="Mornico D."/>
            <person name="Ortet P."/>
            <person name="Schaeffer C."/>
            <person name="Siguier P."/>
            <person name="Alexander Thil Smith A."/>
            <person name="Van Dorsselaer A."/>
            <person name="Weissenbach J."/>
            <person name="Medigue C."/>
            <person name="Le Paslier D."/>
        </authorList>
    </citation>
    <scope>NUCLEOTIDE SEQUENCE</scope>
</reference>
<protein>
    <submittedName>
        <fullName evidence="1">Uncharacterized protein</fullName>
    </submittedName>
</protein>
<name>E6PJM8_9ZZZZ</name>
<dbReference type="EMBL" id="CABM01000001">
    <property type="protein sequence ID" value="CBH95129.1"/>
    <property type="molecule type" value="Genomic_DNA"/>
</dbReference>
<evidence type="ECO:0000313" key="1">
    <source>
        <dbReference type="EMBL" id="CBH95129.1"/>
    </source>
</evidence>
<organism evidence="1">
    <name type="scientific">mine drainage metagenome</name>
    <dbReference type="NCBI Taxonomy" id="410659"/>
    <lineage>
        <taxon>unclassified sequences</taxon>
        <taxon>metagenomes</taxon>
        <taxon>ecological metagenomes</taxon>
    </lineage>
</organism>
<comment type="caution">
    <text evidence="1">The sequence shown here is derived from an EMBL/GenBank/DDBJ whole genome shotgun (WGS) entry which is preliminary data.</text>
</comment>
<accession>E6PJM8</accession>
<dbReference type="AlphaFoldDB" id="E6PJM8"/>